<dbReference type="EMBL" id="JAGEMI010000001">
    <property type="protein sequence ID" value="MBO1864660.1"/>
    <property type="molecule type" value="Genomic_DNA"/>
</dbReference>
<name>A0A939MB55_9BRAD</name>
<protein>
    <submittedName>
        <fullName evidence="1">Uncharacterized protein</fullName>
    </submittedName>
</protein>
<evidence type="ECO:0000313" key="3">
    <source>
        <dbReference type="Proteomes" id="UP000664702"/>
    </source>
</evidence>
<evidence type="ECO:0000313" key="1">
    <source>
        <dbReference type="EMBL" id="MBO1864660.1"/>
    </source>
</evidence>
<dbReference type="EMBL" id="CP086136">
    <property type="protein sequence ID" value="UEM08302.1"/>
    <property type="molecule type" value="Genomic_DNA"/>
</dbReference>
<organism evidence="1">
    <name type="scientific">Bradyrhizobium barranii subsp. barranii</name>
    <dbReference type="NCBI Taxonomy" id="2823807"/>
    <lineage>
        <taxon>Bacteria</taxon>
        <taxon>Pseudomonadati</taxon>
        <taxon>Pseudomonadota</taxon>
        <taxon>Alphaproteobacteria</taxon>
        <taxon>Hyphomicrobiales</taxon>
        <taxon>Nitrobacteraceae</taxon>
        <taxon>Bradyrhizobium</taxon>
        <taxon>Bradyrhizobium barranii</taxon>
    </lineage>
</organism>
<reference evidence="2 3" key="2">
    <citation type="journal article" date="2022" name="Int. J. Syst. Evol. Microbiol.">
        <title>Strains of Bradyrhizobium barranii sp. nov. associated with legumes native to Canada are symbionts of soybeans and belong to different subspecies (subsp. barranii subsp. nov. and subsp. apii subsp. nov.) and symbiovars (sv. glycinearum and sv. septentrionale).</title>
        <authorList>
            <person name="Bromfield E.S.P."/>
            <person name="Cloutier S."/>
            <person name="Wasai-Hara S."/>
            <person name="Minamisawa K."/>
        </authorList>
    </citation>
    <scope>NUCLEOTIDE SEQUENCE [LARGE SCALE GENOMIC DNA]</scope>
    <source>
        <strain evidence="2 3">144S4</strain>
    </source>
</reference>
<dbReference type="RefSeq" id="WP_208086741.1">
    <property type="nucleotide sequence ID" value="NZ_CP086136.1"/>
</dbReference>
<reference evidence="1" key="1">
    <citation type="submission" date="2021-03" db="EMBL/GenBank/DDBJ databases">
        <title>Whole Genome Sequence of Bradyrhizobium sp. Strain 144S4.</title>
        <authorList>
            <person name="Bromfield E.S.P."/>
            <person name="Cloutier S."/>
        </authorList>
    </citation>
    <scope>NUCLEOTIDE SEQUENCE [LARGE SCALE GENOMIC DNA]</scope>
    <source>
        <strain evidence="1">144S4</strain>
    </source>
</reference>
<dbReference type="KEGG" id="bban:J4G43_026175"/>
<sequence length="90" mass="10003">MPVRPAGRAKRRRSAHITPEAVALFRRGMRAPHDQHIRIALAAELGRSKFAASPLDPKPQSLIGCDREPAEVVLGIRAQLLSKIRTKDFE</sequence>
<proteinExistence type="predicted"/>
<gene>
    <name evidence="2" type="ORF">J4G43_026175</name>
    <name evidence="1" type="ORF">J4G43_28175</name>
</gene>
<dbReference type="Proteomes" id="UP000664702">
    <property type="component" value="Chromosome"/>
</dbReference>
<accession>A0A939MB55</accession>
<evidence type="ECO:0000313" key="2">
    <source>
        <dbReference type="EMBL" id="UEM08302.1"/>
    </source>
</evidence>
<dbReference type="AlphaFoldDB" id="A0A939MB55"/>